<evidence type="ECO:0000313" key="2">
    <source>
        <dbReference type="Proteomes" id="UP000821845"/>
    </source>
</evidence>
<reference evidence="1" key="1">
    <citation type="submission" date="2020-05" db="EMBL/GenBank/DDBJ databases">
        <title>Large-scale comparative analyses of tick genomes elucidate their genetic diversity and vector capacities.</title>
        <authorList>
            <person name="Jia N."/>
            <person name="Wang J."/>
            <person name="Shi W."/>
            <person name="Du L."/>
            <person name="Sun Y."/>
            <person name="Zhan W."/>
            <person name="Jiang J."/>
            <person name="Wang Q."/>
            <person name="Zhang B."/>
            <person name="Ji P."/>
            <person name="Sakyi L.B."/>
            <person name="Cui X."/>
            <person name="Yuan T."/>
            <person name="Jiang B."/>
            <person name="Yang W."/>
            <person name="Lam T.T.-Y."/>
            <person name="Chang Q."/>
            <person name="Ding S."/>
            <person name="Wang X."/>
            <person name="Zhu J."/>
            <person name="Ruan X."/>
            <person name="Zhao L."/>
            <person name="Wei J."/>
            <person name="Que T."/>
            <person name="Du C."/>
            <person name="Cheng J."/>
            <person name="Dai P."/>
            <person name="Han X."/>
            <person name="Huang E."/>
            <person name="Gao Y."/>
            <person name="Liu J."/>
            <person name="Shao H."/>
            <person name="Ye R."/>
            <person name="Li L."/>
            <person name="Wei W."/>
            <person name="Wang X."/>
            <person name="Wang C."/>
            <person name="Yang T."/>
            <person name="Huo Q."/>
            <person name="Li W."/>
            <person name="Guo W."/>
            <person name="Chen H."/>
            <person name="Zhou L."/>
            <person name="Ni X."/>
            <person name="Tian J."/>
            <person name="Zhou Y."/>
            <person name="Sheng Y."/>
            <person name="Liu T."/>
            <person name="Pan Y."/>
            <person name="Xia L."/>
            <person name="Li J."/>
            <person name="Zhao F."/>
            <person name="Cao W."/>
        </authorList>
    </citation>
    <scope>NUCLEOTIDE SEQUENCE</scope>
    <source>
        <strain evidence="1">Hyas-2018</strain>
    </source>
</reference>
<accession>A0ACB7T455</accession>
<dbReference type="EMBL" id="CM023491">
    <property type="protein sequence ID" value="KAH6941986.1"/>
    <property type="molecule type" value="Genomic_DNA"/>
</dbReference>
<comment type="caution">
    <text evidence="1">The sequence shown here is derived from an EMBL/GenBank/DDBJ whole genome shotgun (WGS) entry which is preliminary data.</text>
</comment>
<name>A0ACB7T455_HYAAI</name>
<evidence type="ECO:0000313" key="1">
    <source>
        <dbReference type="EMBL" id="KAH6941986.1"/>
    </source>
</evidence>
<organism evidence="1 2">
    <name type="scientific">Hyalomma asiaticum</name>
    <name type="common">Tick</name>
    <dbReference type="NCBI Taxonomy" id="266040"/>
    <lineage>
        <taxon>Eukaryota</taxon>
        <taxon>Metazoa</taxon>
        <taxon>Ecdysozoa</taxon>
        <taxon>Arthropoda</taxon>
        <taxon>Chelicerata</taxon>
        <taxon>Arachnida</taxon>
        <taxon>Acari</taxon>
        <taxon>Parasitiformes</taxon>
        <taxon>Ixodida</taxon>
        <taxon>Ixodoidea</taxon>
        <taxon>Ixodidae</taxon>
        <taxon>Hyalomminae</taxon>
        <taxon>Hyalomma</taxon>
    </lineage>
</organism>
<dbReference type="Proteomes" id="UP000821845">
    <property type="component" value="Chromosome 11"/>
</dbReference>
<sequence>MVSEVPWFLPFDIATKDARVASVPALAAASLWSPAPLSFYDVGKWFPWLQQFEEYGFPTSMHTTLDEIKVWTLLYCMDPWACHGLWKGVHLMANHQQQPAHDFAPSWLKVPTYDTAKNSDAPHHHARSDEHRLGYHRRSGGSLRSGFHGDGYRERDLSGRQSPLGEARGVPFSSRHASADAEDRLFHHSMPGSGVHKAAQPPRRPHSRHDFRDFLQPPYHKMSPSAVQSSDNCANIVGAPLGSAVVSQRSKKDLPGNNFNQEFPTLLGADEAPVQQPPVVNGSVWENPRNSKVHGTVLKKVHLTQRPSARTEPASLLEVRSKSPNSSPGKWALPSVVSAAGALSPKLGRPATLTGPSPAIKTVSASQNSLYKALLPSNKKSQSGHAMEILVKHPKTKGNKGDFLKALRSTEGKDDETATAKGSGGDTTELHDRTNGHAEVDDIGPRGDDGGNSEPPTCELGKLSLDTPEYPPLSSSLEAEQRLLREMGWKEEASDDDTYAPLTEEELREFQNLTKMRREKLQQQQQQLQHNGIQRPAVLSERIALWSPRRVPNLATPLGNGCSSSSSSSDTESDSN</sequence>
<proteinExistence type="predicted"/>
<gene>
    <name evidence="1" type="ORF">HPB50_026512</name>
</gene>
<keyword evidence="2" id="KW-1185">Reference proteome</keyword>
<protein>
    <submittedName>
        <fullName evidence="1">Uncharacterized protein</fullName>
    </submittedName>
</protein>